<name>A0A378TYL7_NEIEL</name>
<dbReference type="EMBL" id="UGQW01000002">
    <property type="protein sequence ID" value="STZ67172.1"/>
    <property type="molecule type" value="Genomic_DNA"/>
</dbReference>
<dbReference type="SMART" id="SM00530">
    <property type="entry name" value="HTH_XRE"/>
    <property type="match status" value="1"/>
</dbReference>
<evidence type="ECO:0000256" key="1">
    <source>
        <dbReference type="ARBA" id="ARBA00006157"/>
    </source>
</evidence>
<comment type="similarity">
    <text evidence="1">Belongs to the ner transcriptional regulatory family.</text>
</comment>
<proteinExistence type="inferred from homology"/>
<evidence type="ECO:0000256" key="4">
    <source>
        <dbReference type="ARBA" id="ARBA00023163"/>
    </source>
</evidence>
<dbReference type="CDD" id="cd00093">
    <property type="entry name" value="HTH_XRE"/>
    <property type="match status" value="1"/>
</dbReference>
<dbReference type="GO" id="GO:0003677">
    <property type="term" value="F:DNA binding"/>
    <property type="evidence" value="ECO:0007669"/>
    <property type="project" value="UniProtKB-KW"/>
</dbReference>
<organism evidence="6 7">
    <name type="scientific">Neisseria elongata</name>
    <dbReference type="NCBI Taxonomy" id="495"/>
    <lineage>
        <taxon>Bacteria</taxon>
        <taxon>Pseudomonadati</taxon>
        <taxon>Pseudomonadota</taxon>
        <taxon>Betaproteobacteria</taxon>
        <taxon>Neisseriales</taxon>
        <taxon>Neisseriaceae</taxon>
        <taxon>Neisseria</taxon>
    </lineage>
</organism>
<protein>
    <submittedName>
        <fullName evidence="6">Putative Ner-like DNA-binding prophage protein</fullName>
    </submittedName>
</protein>
<evidence type="ECO:0000313" key="7">
    <source>
        <dbReference type="Proteomes" id="UP000254927"/>
    </source>
</evidence>
<keyword evidence="2" id="KW-0805">Transcription regulation</keyword>
<evidence type="ECO:0000256" key="3">
    <source>
        <dbReference type="ARBA" id="ARBA00023125"/>
    </source>
</evidence>
<dbReference type="PROSITE" id="PS00356">
    <property type="entry name" value="HTH_LACI_1"/>
    <property type="match status" value="1"/>
</dbReference>
<dbReference type="PROSITE" id="PS50943">
    <property type="entry name" value="HTH_CROC1"/>
    <property type="match status" value="1"/>
</dbReference>
<dbReference type="Proteomes" id="UP000254927">
    <property type="component" value="Unassembled WGS sequence"/>
</dbReference>
<feature type="domain" description="HTH cro/C1-type" evidence="5">
    <location>
        <begin position="6"/>
        <end position="57"/>
    </location>
</feature>
<keyword evidence="4" id="KW-0804">Transcription</keyword>
<dbReference type="Gene3D" id="1.10.260.40">
    <property type="entry name" value="lambda repressor-like DNA-binding domains"/>
    <property type="match status" value="1"/>
</dbReference>
<dbReference type="SUPFAM" id="SSF47413">
    <property type="entry name" value="lambda repressor-like DNA-binding domains"/>
    <property type="match status" value="1"/>
</dbReference>
<dbReference type="InterPro" id="IPR001387">
    <property type="entry name" value="Cro/C1-type_HTH"/>
</dbReference>
<evidence type="ECO:0000256" key="2">
    <source>
        <dbReference type="ARBA" id="ARBA00023015"/>
    </source>
</evidence>
<sequence>MHPELIRAEIKMKGLSLADVAAMAGVGESTVRQALRKPSTAGEVAIAEVLGKPLHKLWPERWTKDGRRIRPRYAHLYKEAAA</sequence>
<dbReference type="RefSeq" id="WP_074894028.1">
    <property type="nucleotide sequence ID" value="NZ_CP031252.1"/>
</dbReference>
<dbReference type="InterPro" id="IPR038722">
    <property type="entry name" value="Ner_HTH_dom"/>
</dbReference>
<evidence type="ECO:0000313" key="6">
    <source>
        <dbReference type="EMBL" id="STZ67172.1"/>
    </source>
</evidence>
<evidence type="ECO:0000259" key="5">
    <source>
        <dbReference type="PROSITE" id="PS50943"/>
    </source>
</evidence>
<dbReference type="GeneID" id="93351650"/>
<gene>
    <name evidence="6" type="ORF">NCTC10660_00646</name>
</gene>
<dbReference type="AlphaFoldDB" id="A0A378TYL7"/>
<dbReference type="InterPro" id="IPR010982">
    <property type="entry name" value="Lambda_DNA-bd_dom_sf"/>
</dbReference>
<dbReference type="Pfam" id="PF13693">
    <property type="entry name" value="HTH_35"/>
    <property type="match status" value="1"/>
</dbReference>
<reference evidence="6 7" key="1">
    <citation type="submission" date="2018-06" db="EMBL/GenBank/DDBJ databases">
        <authorList>
            <consortium name="Pathogen Informatics"/>
            <person name="Doyle S."/>
        </authorList>
    </citation>
    <scope>NUCLEOTIDE SEQUENCE [LARGE SCALE GENOMIC DNA]</scope>
    <source>
        <strain evidence="6 7">NCTC10660</strain>
    </source>
</reference>
<accession>A0A378TYL7</accession>
<keyword evidence="3 6" id="KW-0238">DNA-binding</keyword>